<dbReference type="RefSeq" id="WP_408181832.1">
    <property type="nucleotide sequence ID" value="NZ_JAQQEZ010000056.1"/>
</dbReference>
<organism evidence="1 2">
    <name type="scientific">Paraburkholderia dipogonis</name>
    <dbReference type="NCBI Taxonomy" id="1211383"/>
    <lineage>
        <taxon>Bacteria</taxon>
        <taxon>Pseudomonadati</taxon>
        <taxon>Pseudomonadota</taxon>
        <taxon>Betaproteobacteria</taxon>
        <taxon>Burkholderiales</taxon>
        <taxon>Burkholderiaceae</taxon>
        <taxon>Paraburkholderia</taxon>
    </lineage>
</organism>
<dbReference type="EMBL" id="JAQQEZ010000056">
    <property type="protein sequence ID" value="MFM0007254.1"/>
    <property type="molecule type" value="Genomic_DNA"/>
</dbReference>
<keyword evidence="2" id="KW-1185">Reference proteome</keyword>
<proteinExistence type="predicted"/>
<evidence type="ECO:0000313" key="2">
    <source>
        <dbReference type="Proteomes" id="UP001629230"/>
    </source>
</evidence>
<dbReference type="Proteomes" id="UP001629230">
    <property type="component" value="Unassembled WGS sequence"/>
</dbReference>
<name>A0ABW9B6G1_9BURK</name>
<reference evidence="1 2" key="1">
    <citation type="journal article" date="2024" name="Chem. Sci.">
        <title>Discovery of megapolipeptins by genome mining of a Burkholderiales bacteria collection.</title>
        <authorList>
            <person name="Paulo B.S."/>
            <person name="Recchia M.J.J."/>
            <person name="Lee S."/>
            <person name="Fergusson C.H."/>
            <person name="Romanowski S.B."/>
            <person name="Hernandez A."/>
            <person name="Krull N."/>
            <person name="Liu D.Y."/>
            <person name="Cavanagh H."/>
            <person name="Bos A."/>
            <person name="Gray C.A."/>
            <person name="Murphy B.T."/>
            <person name="Linington R.G."/>
            <person name="Eustaquio A.S."/>
        </authorList>
    </citation>
    <scope>NUCLEOTIDE SEQUENCE [LARGE SCALE GENOMIC DNA]</scope>
    <source>
        <strain evidence="1 2">RL17-350-BIC-A</strain>
    </source>
</reference>
<accession>A0ABW9B6G1</accession>
<sequence length="121" mass="13641">MKQVYGYAIDVYGDTIKTIPNASTVLEGMKKFITNEELKNLGLNTIERFDNFKGKAVKFPYCNACIHCGSPQHNYYLLSRLEEYQRTDSPLIGNAGFVSGRECSGEWRFQRSVASVDSNKG</sequence>
<comment type="caution">
    <text evidence="1">The sequence shown here is derived from an EMBL/GenBank/DDBJ whole genome shotgun (WGS) entry which is preliminary data.</text>
</comment>
<protein>
    <submittedName>
        <fullName evidence="1">Uncharacterized protein</fullName>
    </submittedName>
</protein>
<evidence type="ECO:0000313" key="1">
    <source>
        <dbReference type="EMBL" id="MFM0007254.1"/>
    </source>
</evidence>
<gene>
    <name evidence="1" type="ORF">PQR57_40660</name>
</gene>